<dbReference type="EMBL" id="BK015452">
    <property type="protein sequence ID" value="DAE07610.1"/>
    <property type="molecule type" value="Genomic_DNA"/>
</dbReference>
<feature type="compositionally biased region" description="Basic and acidic residues" evidence="1">
    <location>
        <begin position="33"/>
        <end position="48"/>
    </location>
</feature>
<protein>
    <submittedName>
        <fullName evidence="2">Uncharacterized protein</fullName>
    </submittedName>
</protein>
<sequence length="56" mass="6075">MADKSKISSLKAKSKMMKPASSAEQAIKGNKAKKSDIDMPKSMGDKKTMLKAKSMK</sequence>
<evidence type="ECO:0000313" key="2">
    <source>
        <dbReference type="EMBL" id="DAE07610.1"/>
    </source>
</evidence>
<name>A0A8S5PL36_9CAUD</name>
<reference evidence="2" key="1">
    <citation type="journal article" date="2021" name="Proc. Natl. Acad. Sci. U.S.A.">
        <title>A Catalog of Tens of Thousands of Viruses from Human Metagenomes Reveals Hidden Associations with Chronic Diseases.</title>
        <authorList>
            <person name="Tisza M.J."/>
            <person name="Buck C.B."/>
        </authorList>
    </citation>
    <scope>NUCLEOTIDE SEQUENCE</scope>
    <source>
        <strain evidence="2">CtnCN2</strain>
    </source>
</reference>
<organism evidence="2">
    <name type="scientific">Podoviridae sp. ctnCN2</name>
    <dbReference type="NCBI Taxonomy" id="2825274"/>
    <lineage>
        <taxon>Viruses</taxon>
        <taxon>Duplodnaviria</taxon>
        <taxon>Heunggongvirae</taxon>
        <taxon>Uroviricota</taxon>
        <taxon>Caudoviricetes</taxon>
    </lineage>
</organism>
<proteinExistence type="predicted"/>
<feature type="compositionally biased region" description="Low complexity" evidence="1">
    <location>
        <begin position="7"/>
        <end position="23"/>
    </location>
</feature>
<evidence type="ECO:0000256" key="1">
    <source>
        <dbReference type="SAM" id="MobiDB-lite"/>
    </source>
</evidence>
<feature type="region of interest" description="Disordered" evidence="1">
    <location>
        <begin position="1"/>
        <end position="56"/>
    </location>
</feature>
<accession>A0A8S5PL36</accession>